<accession>A0ABP3BX45</accession>
<gene>
    <name evidence="3" type="ORF">AU05_11590</name>
</gene>
<dbReference type="Pfam" id="PF00501">
    <property type="entry name" value="AMP-binding"/>
    <property type="match status" value="1"/>
</dbReference>
<evidence type="ECO:0000313" key="3">
    <source>
        <dbReference type="EMBL" id="EZH81164.1"/>
    </source>
</evidence>
<dbReference type="InterPro" id="IPR020845">
    <property type="entry name" value="AMP-binding_CS"/>
</dbReference>
<dbReference type="PANTHER" id="PTHR43767:SF11">
    <property type="entry name" value="MEDIUM-CHAIN-FATTY-ACID--COA LIGASE"/>
    <property type="match status" value="1"/>
</dbReference>
<dbReference type="CDD" id="cd12119">
    <property type="entry name" value="ttLC_FACS_AlkK_like"/>
    <property type="match status" value="1"/>
</dbReference>
<feature type="domain" description="AMP-dependent synthetase/ligase" evidence="1">
    <location>
        <begin position="19"/>
        <end position="399"/>
    </location>
</feature>
<dbReference type="PANTHER" id="PTHR43767">
    <property type="entry name" value="LONG-CHAIN-FATTY-ACID--COA LIGASE"/>
    <property type="match status" value="1"/>
</dbReference>
<dbReference type="PROSITE" id="PS00455">
    <property type="entry name" value="AMP_BINDING"/>
    <property type="match status" value="1"/>
</dbReference>
<dbReference type="Gene3D" id="3.40.50.12780">
    <property type="entry name" value="N-terminal domain of ligase-like"/>
    <property type="match status" value="1"/>
</dbReference>
<reference evidence="4" key="1">
    <citation type="journal article" date="2014" name="Genome Announc.">
        <title>Draft Genome Sequence of the algae degrading bacterium Pseudomonas mendocina AD6.</title>
        <authorList>
            <person name="Barney B.M."/>
            <person name="Lenneman E.M."/>
        </authorList>
    </citation>
    <scope>NUCLEOTIDE SEQUENCE [LARGE SCALE GENOMIC DNA]</scope>
    <source>
        <strain evidence="4">AD6</strain>
    </source>
</reference>
<dbReference type="InterPro" id="IPR025110">
    <property type="entry name" value="AMP-bd_C"/>
</dbReference>
<dbReference type="InterPro" id="IPR042099">
    <property type="entry name" value="ANL_N_sf"/>
</dbReference>
<evidence type="ECO:0000259" key="2">
    <source>
        <dbReference type="Pfam" id="PF13193"/>
    </source>
</evidence>
<dbReference type="Gene3D" id="3.30.300.30">
    <property type="match status" value="1"/>
</dbReference>
<dbReference type="EMBL" id="JFJN01000032">
    <property type="protein sequence ID" value="EZH81164.1"/>
    <property type="molecule type" value="Genomic_DNA"/>
</dbReference>
<sequence>MLGLMMEKPLLVGSLLEHAEQFHPKQQVISRMSDGSIVAHRYKELAQRTRQLANALLALGVKPGDRVATLAWNTHRHLELYYACAGIGAICHTINPRLHPDQLTYIIEHAEDTLLFFDIDLAPLAAKLTGARAGLMRWVVLGNEADREQTTLPDCLAYETLLSAQNDLFTWPELDERSACSLCYTSGTTGNPKGVLYSHRSTVLHALVAALPDCAALSTHSVVMPAVPMFHVSAWGMPYAALLTGAKLVMPGNGLDGASLVDLMQREKVTFALGVPTIWQSVWNHLEKHPVKLDELREIFVGGAALDKTLLTQFATIGVSVLQAWGMTELSPIGVVNRPLADSAAQSPVSVQQERLKQGRGIWGMQLRLVDDADQALAWDGSSTGHLHVQGHWATERYFKQSESACTADGWFATGDIAHIDPRGFLKITDRSKDVIKSGGEWISSLELELAAQSHDAVAQAAVIAIPDARWSERPLLIVTLNEGCAIDLSDMRQHLKDQVPGWWLPERLEVIEQMPLGATGKIHKQSLRERFV</sequence>
<dbReference type="Proteomes" id="UP000023842">
    <property type="component" value="Unassembled WGS sequence"/>
</dbReference>
<dbReference type="Pfam" id="PF13193">
    <property type="entry name" value="AMP-binding_C"/>
    <property type="match status" value="1"/>
</dbReference>
<dbReference type="GO" id="GO:0016874">
    <property type="term" value="F:ligase activity"/>
    <property type="evidence" value="ECO:0007669"/>
    <property type="project" value="UniProtKB-KW"/>
</dbReference>
<dbReference type="InterPro" id="IPR000873">
    <property type="entry name" value="AMP-dep_synth/lig_dom"/>
</dbReference>
<proteinExistence type="predicted"/>
<dbReference type="InterPro" id="IPR050237">
    <property type="entry name" value="ATP-dep_AMP-bd_enzyme"/>
</dbReference>
<dbReference type="NCBIfam" id="NF004837">
    <property type="entry name" value="PRK06187.1"/>
    <property type="match status" value="1"/>
</dbReference>
<dbReference type="InterPro" id="IPR045851">
    <property type="entry name" value="AMP-bd_C_sf"/>
</dbReference>
<dbReference type="SUPFAM" id="SSF56801">
    <property type="entry name" value="Acetyl-CoA synthetase-like"/>
    <property type="match status" value="1"/>
</dbReference>
<keyword evidence="3" id="KW-0436">Ligase</keyword>
<comment type="caution">
    <text evidence="3">The sequence shown here is derived from an EMBL/GenBank/DDBJ whole genome shotgun (WGS) entry which is preliminary data.</text>
</comment>
<organism evidence="3 4">
    <name type="scientific">Ectopseudomonas composti</name>
    <dbReference type="NCBI Taxonomy" id="658457"/>
    <lineage>
        <taxon>Bacteria</taxon>
        <taxon>Pseudomonadati</taxon>
        <taxon>Pseudomonadota</taxon>
        <taxon>Gammaproteobacteria</taxon>
        <taxon>Pseudomonadales</taxon>
        <taxon>Pseudomonadaceae</taxon>
        <taxon>Ectopseudomonas</taxon>
    </lineage>
</organism>
<feature type="domain" description="AMP-binding enzyme C-terminal" evidence="2">
    <location>
        <begin position="447"/>
        <end position="522"/>
    </location>
</feature>
<protein>
    <submittedName>
        <fullName evidence="3">Long-chain fatty acid--CoA ligase</fullName>
    </submittedName>
</protein>
<dbReference type="RefSeq" id="WP_037001161.1">
    <property type="nucleotide sequence ID" value="NZ_JFJN01000032.1"/>
</dbReference>
<evidence type="ECO:0000313" key="4">
    <source>
        <dbReference type="Proteomes" id="UP000023842"/>
    </source>
</evidence>
<evidence type="ECO:0000259" key="1">
    <source>
        <dbReference type="Pfam" id="PF00501"/>
    </source>
</evidence>
<keyword evidence="4" id="KW-1185">Reference proteome</keyword>
<name>A0ABP3BX45_9GAMM</name>